<comment type="caution">
    <text evidence="2">The sequence shown here is derived from an EMBL/GenBank/DDBJ whole genome shotgun (WGS) entry which is preliminary data.</text>
</comment>
<dbReference type="EMBL" id="RXIF01000006">
    <property type="protein sequence ID" value="RZN64481.1"/>
    <property type="molecule type" value="Genomic_DNA"/>
</dbReference>
<name>A0A520KRQ8_METT2</name>
<sequence>MKICSGRHCKRVMLFNNASLVYINLSVRQNAIRTIDQFLRHIIRPEKELEVRYIKNGRSHSIHYDLEEWGFHSKDPRDESGRIAEELERD</sequence>
<reference evidence="2 3" key="1">
    <citation type="journal article" date="2019" name="Nat. Microbiol.">
        <title>Wide diversity of methane and short-chain alkane metabolisms in uncultured archaea.</title>
        <authorList>
            <person name="Borrel G."/>
            <person name="Adam P.S."/>
            <person name="McKay L.J."/>
            <person name="Chen L.X."/>
            <person name="Sierra-Garcia I.N."/>
            <person name="Sieber C.M."/>
            <person name="Letourneur Q."/>
            <person name="Ghozlane A."/>
            <person name="Andersen G.L."/>
            <person name="Li W.J."/>
            <person name="Hallam S.J."/>
            <person name="Muyzer G."/>
            <person name="de Oliveira V.M."/>
            <person name="Inskeep W.P."/>
            <person name="Banfield J.F."/>
            <person name="Gribaldo S."/>
        </authorList>
    </citation>
    <scope>NUCLEOTIDE SEQUENCE [LARGE SCALE GENOMIC DNA]</scope>
    <source>
        <strain evidence="2">NM1a</strain>
    </source>
</reference>
<dbReference type="AlphaFoldDB" id="A0A520KRQ8"/>
<evidence type="ECO:0000313" key="2">
    <source>
        <dbReference type="EMBL" id="RZN64481.1"/>
    </source>
</evidence>
<proteinExistence type="predicted"/>
<organism evidence="2 3">
    <name type="scientific">Methanoliparum thermophilum</name>
    <dbReference type="NCBI Taxonomy" id="2491083"/>
    <lineage>
        <taxon>Archaea</taxon>
        <taxon>Methanobacteriati</taxon>
        <taxon>Methanobacteriota</taxon>
        <taxon>Candidatus Methanoliparia</taxon>
        <taxon>Candidatus Methanoliparales</taxon>
        <taxon>Candidatus Methanoliparaceae</taxon>
        <taxon>Candidatus Methanoliparum</taxon>
    </lineage>
</organism>
<accession>A0A520KRQ8</accession>
<evidence type="ECO:0000313" key="3">
    <source>
        <dbReference type="Proteomes" id="UP000317158"/>
    </source>
</evidence>
<protein>
    <submittedName>
        <fullName evidence="2">Uncharacterized protein</fullName>
    </submittedName>
</protein>
<evidence type="ECO:0000256" key="1">
    <source>
        <dbReference type="SAM" id="MobiDB-lite"/>
    </source>
</evidence>
<dbReference type="Proteomes" id="UP000317158">
    <property type="component" value="Unassembled WGS sequence"/>
</dbReference>
<feature type="region of interest" description="Disordered" evidence="1">
    <location>
        <begin position="71"/>
        <end position="90"/>
    </location>
</feature>
<gene>
    <name evidence="2" type="ORF">EF806_03815</name>
</gene>